<keyword evidence="4 6" id="KW-1133">Transmembrane helix</keyword>
<dbReference type="AlphaFoldDB" id="A0A8H7PTE7"/>
<feature type="non-terminal residue" evidence="7">
    <location>
        <position position="1"/>
    </location>
</feature>
<keyword evidence="8" id="KW-1185">Reference proteome</keyword>
<dbReference type="Proteomes" id="UP000612746">
    <property type="component" value="Unassembled WGS sequence"/>
</dbReference>
<comment type="caution">
    <text evidence="7">The sequence shown here is derived from an EMBL/GenBank/DDBJ whole genome shotgun (WGS) entry which is preliminary data.</text>
</comment>
<evidence type="ECO:0000256" key="3">
    <source>
        <dbReference type="ARBA" id="ARBA00022692"/>
    </source>
</evidence>
<feature type="transmembrane region" description="Helical" evidence="6">
    <location>
        <begin position="43"/>
        <end position="64"/>
    </location>
</feature>
<evidence type="ECO:0000313" key="7">
    <source>
        <dbReference type="EMBL" id="KAG2179545.1"/>
    </source>
</evidence>
<keyword evidence="2" id="KW-0813">Transport</keyword>
<evidence type="ECO:0000256" key="4">
    <source>
        <dbReference type="ARBA" id="ARBA00022989"/>
    </source>
</evidence>
<gene>
    <name evidence="7" type="ORF">INT44_006392</name>
</gene>
<dbReference type="OrthoDB" id="3257095at2759"/>
<comment type="subcellular location">
    <subcellularLocation>
        <location evidence="1">Membrane</location>
        <topology evidence="1">Multi-pass membrane protein</topology>
    </subcellularLocation>
</comment>
<evidence type="ECO:0000313" key="8">
    <source>
        <dbReference type="Proteomes" id="UP000612746"/>
    </source>
</evidence>
<dbReference type="PANTHER" id="PTHR45649">
    <property type="entry name" value="AMINO-ACID PERMEASE BAT1"/>
    <property type="match status" value="1"/>
</dbReference>
<proteinExistence type="predicted"/>
<evidence type="ECO:0000256" key="6">
    <source>
        <dbReference type="SAM" id="Phobius"/>
    </source>
</evidence>
<keyword evidence="3 6" id="KW-0812">Transmembrane</keyword>
<dbReference type="GO" id="GO:0022857">
    <property type="term" value="F:transmembrane transporter activity"/>
    <property type="evidence" value="ECO:0007669"/>
    <property type="project" value="UniProtKB-ARBA"/>
</dbReference>
<protein>
    <submittedName>
        <fullName evidence="7">Uncharacterized protein</fullName>
    </submittedName>
</protein>
<dbReference type="EMBL" id="JAEPRA010000010">
    <property type="protein sequence ID" value="KAG2179545.1"/>
    <property type="molecule type" value="Genomic_DNA"/>
</dbReference>
<keyword evidence="5 6" id="KW-0472">Membrane</keyword>
<evidence type="ECO:0000256" key="5">
    <source>
        <dbReference type="ARBA" id="ARBA00023136"/>
    </source>
</evidence>
<name>A0A8H7PTE7_9FUNG</name>
<organism evidence="7 8">
    <name type="scientific">Umbelopsis vinacea</name>
    <dbReference type="NCBI Taxonomy" id="44442"/>
    <lineage>
        <taxon>Eukaryota</taxon>
        <taxon>Fungi</taxon>
        <taxon>Fungi incertae sedis</taxon>
        <taxon>Mucoromycota</taxon>
        <taxon>Mucoromycotina</taxon>
        <taxon>Umbelopsidomycetes</taxon>
        <taxon>Umbelopsidales</taxon>
        <taxon>Umbelopsidaceae</taxon>
        <taxon>Umbelopsis</taxon>
    </lineage>
</organism>
<sequence length="78" mass="8876">VYLSCLIHPSQRSNNTMKAEPQSDEYILQSMGYKQELKRSWSLFQNFCLCFSVMSIFVGIAPLYGTAMITGTIGFNRL</sequence>
<evidence type="ECO:0000256" key="2">
    <source>
        <dbReference type="ARBA" id="ARBA00022448"/>
    </source>
</evidence>
<accession>A0A8H7PTE7</accession>
<evidence type="ECO:0000256" key="1">
    <source>
        <dbReference type="ARBA" id="ARBA00004141"/>
    </source>
</evidence>
<dbReference type="GO" id="GO:0016020">
    <property type="term" value="C:membrane"/>
    <property type="evidence" value="ECO:0007669"/>
    <property type="project" value="UniProtKB-SubCell"/>
</dbReference>
<reference evidence="7" key="1">
    <citation type="submission" date="2020-12" db="EMBL/GenBank/DDBJ databases">
        <title>Metabolic potential, ecology and presence of endohyphal bacteria is reflected in genomic diversity of Mucoromycotina.</title>
        <authorList>
            <person name="Muszewska A."/>
            <person name="Okrasinska A."/>
            <person name="Steczkiewicz K."/>
            <person name="Drgas O."/>
            <person name="Orlowska M."/>
            <person name="Perlinska-Lenart U."/>
            <person name="Aleksandrzak-Piekarczyk T."/>
            <person name="Szatraj K."/>
            <person name="Zielenkiewicz U."/>
            <person name="Pilsyk S."/>
            <person name="Malc E."/>
            <person name="Mieczkowski P."/>
            <person name="Kruszewska J.S."/>
            <person name="Biernat P."/>
            <person name="Pawlowska J."/>
        </authorList>
    </citation>
    <scope>NUCLEOTIDE SEQUENCE</scope>
    <source>
        <strain evidence="7">WA0000051536</strain>
    </source>
</reference>
<dbReference type="PANTHER" id="PTHR45649:SF26">
    <property type="entry name" value="OS04G0435100 PROTEIN"/>
    <property type="match status" value="1"/>
</dbReference>